<dbReference type="EMBL" id="JBEPMC010000018">
    <property type="protein sequence ID" value="MET3583508.1"/>
    <property type="molecule type" value="Genomic_DNA"/>
</dbReference>
<dbReference type="Proteomes" id="UP001549204">
    <property type="component" value="Unassembled WGS sequence"/>
</dbReference>
<protein>
    <recommendedName>
        <fullName evidence="3">Transposase</fullName>
    </recommendedName>
</protein>
<evidence type="ECO:0000313" key="1">
    <source>
        <dbReference type="EMBL" id="MET3583508.1"/>
    </source>
</evidence>
<gene>
    <name evidence="1" type="ORF">ABID19_006573</name>
</gene>
<comment type="caution">
    <text evidence="1">The sequence shown here is derived from an EMBL/GenBank/DDBJ whole genome shotgun (WGS) entry which is preliminary data.</text>
</comment>
<evidence type="ECO:0000313" key="2">
    <source>
        <dbReference type="Proteomes" id="UP001549204"/>
    </source>
</evidence>
<keyword evidence="2" id="KW-1185">Reference proteome</keyword>
<accession>A0ABV2GYZ1</accession>
<organism evidence="1 2">
    <name type="scientific">Mesorhizobium robiniae</name>
    <dbReference type="NCBI Taxonomy" id="559315"/>
    <lineage>
        <taxon>Bacteria</taxon>
        <taxon>Pseudomonadati</taxon>
        <taxon>Pseudomonadota</taxon>
        <taxon>Alphaproteobacteria</taxon>
        <taxon>Hyphomicrobiales</taxon>
        <taxon>Phyllobacteriaceae</taxon>
        <taxon>Mesorhizobium</taxon>
    </lineage>
</organism>
<sequence>MSVEWRGTPSIIKAIHRAKRYDRHAQSYLSALALANKKTRPNLEGLGRVFKVTFHWWAVTLLGYPAIINERLTAGKLLCFH</sequence>
<proteinExistence type="predicted"/>
<name>A0ABV2GYZ1_9HYPH</name>
<reference evidence="1 2" key="1">
    <citation type="submission" date="2024-06" db="EMBL/GenBank/DDBJ databases">
        <title>Genomic Encyclopedia of Type Strains, Phase IV (KMG-IV): sequencing the most valuable type-strain genomes for metagenomic binning, comparative biology and taxonomic classification.</title>
        <authorList>
            <person name="Goeker M."/>
        </authorList>
    </citation>
    <scope>NUCLEOTIDE SEQUENCE [LARGE SCALE GENOMIC DNA]</scope>
    <source>
        <strain evidence="1 2">DSM 100022</strain>
    </source>
</reference>
<evidence type="ECO:0008006" key="3">
    <source>
        <dbReference type="Google" id="ProtNLM"/>
    </source>
</evidence>